<evidence type="ECO:0000259" key="1">
    <source>
        <dbReference type="Pfam" id="PF02525"/>
    </source>
</evidence>
<dbReference type="AlphaFoldDB" id="A0A4Q2AYC0"/>
<dbReference type="InterPro" id="IPR029039">
    <property type="entry name" value="Flavoprotein-like_sf"/>
</dbReference>
<gene>
    <name evidence="2" type="ORF">D6C19_03160</name>
    <name evidence="3" type="ORF">E5340_03485</name>
</gene>
<dbReference type="OrthoDB" id="9805013at2"/>
<accession>A0A4Q2AYC0</accession>
<evidence type="ECO:0000313" key="5">
    <source>
        <dbReference type="Proteomes" id="UP000306855"/>
    </source>
</evidence>
<dbReference type="InterPro" id="IPR003680">
    <property type="entry name" value="Flavodoxin_fold"/>
</dbReference>
<protein>
    <submittedName>
        <fullName evidence="2">ACP phosphodiesterase</fullName>
    </submittedName>
</protein>
<sequence length="204" mass="23861">MSTLLVIQAYSKDKNAHLDRLNQHFITSYQQAHPKDRIISHDLTKDDTPILNSQMLMALRKKQHQKPLSSFEQKLLCEHDDWLSDFMLADKYLFVAPIQQQFLPAELKQYLDLIISSLAELSPHKKALHLQATNRTYHRSLKYFWDTYRHKHNLGNKYLQKLLSFHGLKNFTTLHIEGLANCCTSCDLSLKHCQKQLTKIANAF</sequence>
<reference evidence="2 4" key="1">
    <citation type="submission" date="2018-09" db="EMBL/GenBank/DDBJ databases">
        <title>Murine metabolic-syndrome-specific gut microbial biobank.</title>
        <authorList>
            <person name="Liu C."/>
        </authorList>
    </citation>
    <scope>NUCLEOTIDE SEQUENCE [LARGE SCALE GENOMIC DNA]</scope>
    <source>
        <strain evidence="2 4">C-30</strain>
    </source>
</reference>
<dbReference type="PANTHER" id="PTHR43741">
    <property type="entry name" value="FMN-DEPENDENT NADH-AZOREDUCTASE 1"/>
    <property type="match status" value="1"/>
</dbReference>
<dbReference type="PANTHER" id="PTHR43741:SF4">
    <property type="entry name" value="FMN-DEPENDENT NADH:QUINONE OXIDOREDUCTASE"/>
    <property type="match status" value="1"/>
</dbReference>
<feature type="domain" description="Flavodoxin-like fold" evidence="1">
    <location>
        <begin position="3"/>
        <end position="180"/>
    </location>
</feature>
<evidence type="ECO:0000313" key="3">
    <source>
        <dbReference type="EMBL" id="TGY56217.1"/>
    </source>
</evidence>
<organism evidence="2 4">
    <name type="scientific">Ligilactobacillus murinus</name>
    <dbReference type="NCBI Taxonomy" id="1622"/>
    <lineage>
        <taxon>Bacteria</taxon>
        <taxon>Bacillati</taxon>
        <taxon>Bacillota</taxon>
        <taxon>Bacilli</taxon>
        <taxon>Lactobacillales</taxon>
        <taxon>Lactobacillaceae</taxon>
        <taxon>Ligilactobacillus</taxon>
    </lineage>
</organism>
<comment type="caution">
    <text evidence="2">The sequence shown here is derived from an EMBL/GenBank/DDBJ whole genome shotgun (WGS) entry which is preliminary data.</text>
</comment>
<evidence type="ECO:0000313" key="2">
    <source>
        <dbReference type="EMBL" id="RXV74975.1"/>
    </source>
</evidence>
<dbReference type="InterPro" id="IPR050104">
    <property type="entry name" value="FMN-dep_NADH:Q_OxRdtase_AzoR1"/>
</dbReference>
<dbReference type="Gene3D" id="3.40.50.360">
    <property type="match status" value="1"/>
</dbReference>
<dbReference type="RefSeq" id="WP_004049896.1">
    <property type="nucleotide sequence ID" value="NZ_AP025728.1"/>
</dbReference>
<proteinExistence type="predicted"/>
<dbReference type="Proteomes" id="UP000306855">
    <property type="component" value="Unassembled WGS sequence"/>
</dbReference>
<dbReference type="SUPFAM" id="SSF52218">
    <property type="entry name" value="Flavoproteins"/>
    <property type="match status" value="1"/>
</dbReference>
<dbReference type="EMBL" id="SRYK01000011">
    <property type="protein sequence ID" value="TGY56217.1"/>
    <property type="molecule type" value="Genomic_DNA"/>
</dbReference>
<dbReference type="EMBL" id="QZFR01000014">
    <property type="protein sequence ID" value="RXV74975.1"/>
    <property type="molecule type" value="Genomic_DNA"/>
</dbReference>
<dbReference type="Proteomes" id="UP000289316">
    <property type="component" value="Unassembled WGS sequence"/>
</dbReference>
<reference evidence="3 5" key="2">
    <citation type="submission" date="2019-04" db="EMBL/GenBank/DDBJ databases">
        <title>Microbes associate with the intestines of laboratory mice.</title>
        <authorList>
            <person name="Navarre W."/>
            <person name="Wong E."/>
            <person name="Huang K."/>
            <person name="Tropini C."/>
            <person name="Ng K."/>
            <person name="Yu B."/>
        </authorList>
    </citation>
    <scope>NUCLEOTIDE SEQUENCE [LARGE SCALE GENOMIC DNA]</scope>
    <source>
        <strain evidence="3 5">NM26_J9</strain>
    </source>
</reference>
<evidence type="ECO:0000313" key="4">
    <source>
        <dbReference type="Proteomes" id="UP000289316"/>
    </source>
</evidence>
<dbReference type="Pfam" id="PF02525">
    <property type="entry name" value="Flavodoxin_2"/>
    <property type="match status" value="1"/>
</dbReference>
<name>A0A4Q2AYC0_9LACO</name>